<dbReference type="FunFam" id="3.30.70.20:FF:000017">
    <property type="entry name" value="Epoxyqueuosine reductase"/>
    <property type="match status" value="1"/>
</dbReference>
<gene>
    <name evidence="10" type="ORF">METZ01_LOCUS3643</name>
</gene>
<dbReference type="HAMAP" id="MF_00916">
    <property type="entry name" value="QueG"/>
    <property type="match status" value="1"/>
</dbReference>
<proteinExistence type="inferred from homology"/>
<dbReference type="NCBIfam" id="TIGR00276">
    <property type="entry name" value="tRNA epoxyqueuosine(34) reductase QueG"/>
    <property type="match status" value="1"/>
</dbReference>
<evidence type="ECO:0000256" key="2">
    <source>
        <dbReference type="ARBA" id="ARBA00022490"/>
    </source>
</evidence>
<evidence type="ECO:0000256" key="5">
    <source>
        <dbReference type="ARBA" id="ARBA00022785"/>
    </source>
</evidence>
<evidence type="ECO:0000256" key="6">
    <source>
        <dbReference type="ARBA" id="ARBA00023002"/>
    </source>
</evidence>
<keyword evidence="3" id="KW-0819">tRNA processing</keyword>
<organism evidence="10">
    <name type="scientific">marine metagenome</name>
    <dbReference type="NCBI Taxonomy" id="408172"/>
    <lineage>
        <taxon>unclassified sequences</taxon>
        <taxon>metagenomes</taxon>
        <taxon>ecological metagenomes</taxon>
    </lineage>
</organism>
<protein>
    <recommendedName>
        <fullName evidence="9">4Fe-4S ferredoxin-type domain-containing protein</fullName>
    </recommendedName>
</protein>
<dbReference type="Pfam" id="PF08331">
    <property type="entry name" value="QueG_DUF1730"/>
    <property type="match status" value="1"/>
</dbReference>
<sequence>MSKLNCSQLASQIKVWGSELGFQQIAITDADLDNYAKYLSSWIDKNYHGAMTYMAENHEKRCHPEQLHPGTIRIITARMDYSVSKSNSLHPMQQRDRAYVSRYARGRDYHKLVRKRLQLLADKIEEAAGAFGYRAFVDSAPVLERALAEKSGMGWIGKNTMLINKNAGSWFFLGELFTDLPLPIDDSDSDHCGSCAACLDICPTQAFIGPKVLDATRCISYLTIELRGSIPEEFRKPMGNRIFGCDDCQLVCPWNKFTQISEETDFSPRHNLDDAKLIELFQWTEQDFFLKTSGSPIRRIGYECWLRNIAVALGNAETNEETITALKASLNHPSKLVREHVQWALEQHGQRTG</sequence>
<evidence type="ECO:0000256" key="3">
    <source>
        <dbReference type="ARBA" id="ARBA00022694"/>
    </source>
</evidence>
<keyword evidence="7" id="KW-0408">Iron</keyword>
<evidence type="ECO:0000256" key="4">
    <source>
        <dbReference type="ARBA" id="ARBA00022723"/>
    </source>
</evidence>
<dbReference type="GO" id="GO:0052693">
    <property type="term" value="F:epoxyqueuosine reductase activity"/>
    <property type="evidence" value="ECO:0007669"/>
    <property type="project" value="TreeGrafter"/>
</dbReference>
<dbReference type="InterPro" id="IPR017896">
    <property type="entry name" value="4Fe4S_Fe-S-bd"/>
</dbReference>
<dbReference type="PROSITE" id="PS51379">
    <property type="entry name" value="4FE4S_FER_2"/>
    <property type="match status" value="1"/>
</dbReference>
<keyword evidence="4" id="KW-0479">Metal-binding</keyword>
<name>A0A381N8L4_9ZZZZ</name>
<keyword evidence="8" id="KW-0411">Iron-sulfur</keyword>
<evidence type="ECO:0000256" key="7">
    <source>
        <dbReference type="ARBA" id="ARBA00023004"/>
    </source>
</evidence>
<dbReference type="PANTHER" id="PTHR30002">
    <property type="entry name" value="EPOXYQUEUOSINE REDUCTASE"/>
    <property type="match status" value="1"/>
</dbReference>
<dbReference type="Pfam" id="PF13484">
    <property type="entry name" value="Fer4_16"/>
    <property type="match status" value="1"/>
</dbReference>
<dbReference type="GO" id="GO:0051539">
    <property type="term" value="F:4 iron, 4 sulfur cluster binding"/>
    <property type="evidence" value="ECO:0007669"/>
    <property type="project" value="UniProtKB-KW"/>
</dbReference>
<dbReference type="GO" id="GO:0008616">
    <property type="term" value="P:tRNA queuosine(34) biosynthetic process"/>
    <property type="evidence" value="ECO:0007669"/>
    <property type="project" value="UniProtKB-KW"/>
</dbReference>
<evidence type="ECO:0000259" key="9">
    <source>
        <dbReference type="PROSITE" id="PS51379"/>
    </source>
</evidence>
<reference evidence="10" key="1">
    <citation type="submission" date="2018-05" db="EMBL/GenBank/DDBJ databases">
        <authorList>
            <person name="Lanie J.A."/>
            <person name="Ng W.-L."/>
            <person name="Kazmierczak K.M."/>
            <person name="Andrzejewski T.M."/>
            <person name="Davidsen T.M."/>
            <person name="Wayne K.J."/>
            <person name="Tettelin H."/>
            <person name="Glass J.I."/>
            <person name="Rusch D."/>
            <person name="Podicherti R."/>
            <person name="Tsui H.-C.T."/>
            <person name="Winkler M.E."/>
        </authorList>
    </citation>
    <scope>NUCLEOTIDE SEQUENCE</scope>
</reference>
<dbReference type="GO" id="GO:0046872">
    <property type="term" value="F:metal ion binding"/>
    <property type="evidence" value="ECO:0007669"/>
    <property type="project" value="UniProtKB-KW"/>
</dbReference>
<dbReference type="InterPro" id="IPR013542">
    <property type="entry name" value="QueG_DUF1730"/>
</dbReference>
<feature type="domain" description="4Fe-4S ferredoxin-type" evidence="9">
    <location>
        <begin position="183"/>
        <end position="212"/>
    </location>
</feature>
<dbReference type="AlphaFoldDB" id="A0A381N8L4"/>
<keyword evidence="5" id="KW-0671">Queuosine biosynthesis</keyword>
<dbReference type="InterPro" id="IPR004453">
    <property type="entry name" value="QueG"/>
</dbReference>
<evidence type="ECO:0000256" key="1">
    <source>
        <dbReference type="ARBA" id="ARBA00022485"/>
    </source>
</evidence>
<keyword evidence="2" id="KW-0963">Cytoplasm</keyword>
<evidence type="ECO:0000256" key="8">
    <source>
        <dbReference type="ARBA" id="ARBA00023014"/>
    </source>
</evidence>
<dbReference type="InterPro" id="IPR017900">
    <property type="entry name" value="4Fe4S_Fe_S_CS"/>
</dbReference>
<evidence type="ECO:0000313" key="10">
    <source>
        <dbReference type="EMBL" id="SUZ50789.1"/>
    </source>
</evidence>
<dbReference type="Gene3D" id="3.30.70.20">
    <property type="match status" value="1"/>
</dbReference>
<dbReference type="EMBL" id="UINC01000188">
    <property type="protein sequence ID" value="SUZ50789.1"/>
    <property type="molecule type" value="Genomic_DNA"/>
</dbReference>
<dbReference type="SUPFAM" id="SSF54862">
    <property type="entry name" value="4Fe-4S ferredoxins"/>
    <property type="match status" value="1"/>
</dbReference>
<dbReference type="PANTHER" id="PTHR30002:SF4">
    <property type="entry name" value="EPOXYQUEUOSINE REDUCTASE"/>
    <property type="match status" value="1"/>
</dbReference>
<dbReference type="PROSITE" id="PS00198">
    <property type="entry name" value="4FE4S_FER_1"/>
    <property type="match status" value="1"/>
</dbReference>
<keyword evidence="6" id="KW-0560">Oxidoreductase</keyword>
<accession>A0A381N8L4</accession>
<keyword evidence="1" id="KW-0004">4Fe-4S</keyword>